<dbReference type="CDD" id="cd02440">
    <property type="entry name" value="AdoMet_MTases"/>
    <property type="match status" value="1"/>
</dbReference>
<dbReference type="SUPFAM" id="SSF53335">
    <property type="entry name" value="S-adenosyl-L-methionine-dependent methyltransferases"/>
    <property type="match status" value="1"/>
</dbReference>
<sequence length="358" mass="40710">MSSVAEFIALSEQLHNELLGLSEELSHGLLDGLTRFPRDPEQRRALQREQAEALHRYLPVLTTRLDAAYARLTALDAGFSEDEREAALEHHRARVQPFFLQCPFIRRAADKPLGYPGDYLMVEMIFNEQDEGVSTFARLLSRYALQCGPARAHRARPSWVLQHLREHEREVGRPLRVLSFACGPEHTLREYAASGASGHFTLCDFDPAPLEYCRRQFQAHTRRSGPGVPPPPTVDYVEVSTYQLLKNRELLNQLRHPEGHDVLVVAGLLDYLKAPVAERFLDLLAPLVAPGGRVLLTNLHAHNPWRAFMEYVGDWRVLHRERAEFQALCAGLDEQRLRTLELTSDASDTNLFWAGRRG</sequence>
<dbReference type="GO" id="GO:0008168">
    <property type="term" value="F:methyltransferase activity"/>
    <property type="evidence" value="ECO:0007669"/>
    <property type="project" value="UniProtKB-KW"/>
</dbReference>
<proteinExistence type="predicted"/>
<keyword evidence="1" id="KW-0808">Transferase</keyword>
<reference evidence="1 2" key="1">
    <citation type="submission" date="2021-02" db="EMBL/GenBank/DDBJ databases">
        <title>De Novo genome assembly of isolated myxobacteria.</title>
        <authorList>
            <person name="Stevens D.C."/>
        </authorList>
    </citation>
    <scope>NUCLEOTIDE SEQUENCE [LARGE SCALE GENOMIC DNA]</scope>
    <source>
        <strain evidence="2">SCPEA02</strain>
    </source>
</reference>
<keyword evidence="2" id="KW-1185">Reference proteome</keyword>
<dbReference type="InterPro" id="IPR029063">
    <property type="entry name" value="SAM-dependent_MTases_sf"/>
</dbReference>
<keyword evidence="1" id="KW-0489">Methyltransferase</keyword>
<gene>
    <name evidence="1" type="ORF">JY651_02110</name>
</gene>
<evidence type="ECO:0000313" key="2">
    <source>
        <dbReference type="Proteomes" id="UP000662747"/>
    </source>
</evidence>
<evidence type="ECO:0000313" key="1">
    <source>
        <dbReference type="EMBL" id="QSQ23801.1"/>
    </source>
</evidence>
<organism evidence="1 2">
    <name type="scientific">Pyxidicoccus parkwayensis</name>
    <dbReference type="NCBI Taxonomy" id="2813578"/>
    <lineage>
        <taxon>Bacteria</taxon>
        <taxon>Pseudomonadati</taxon>
        <taxon>Myxococcota</taxon>
        <taxon>Myxococcia</taxon>
        <taxon>Myxococcales</taxon>
        <taxon>Cystobacterineae</taxon>
        <taxon>Myxococcaceae</taxon>
        <taxon>Pyxidicoccus</taxon>
    </lineage>
</organism>
<dbReference type="Gene3D" id="3.40.50.150">
    <property type="entry name" value="Vaccinia Virus protein VP39"/>
    <property type="match status" value="1"/>
</dbReference>
<dbReference type="GO" id="GO:0032259">
    <property type="term" value="P:methylation"/>
    <property type="evidence" value="ECO:0007669"/>
    <property type="project" value="UniProtKB-KW"/>
</dbReference>
<dbReference type="EMBL" id="CP071090">
    <property type="protein sequence ID" value="QSQ23801.1"/>
    <property type="molecule type" value="Genomic_DNA"/>
</dbReference>
<accession>A0ABX7NY11</accession>
<dbReference type="Proteomes" id="UP000662747">
    <property type="component" value="Chromosome"/>
</dbReference>
<name>A0ABX7NY11_9BACT</name>
<protein>
    <submittedName>
        <fullName evidence="1">Class I SAM-dependent methyltransferase</fullName>
    </submittedName>
</protein>
<dbReference type="RefSeq" id="WP_206725372.1">
    <property type="nucleotide sequence ID" value="NZ_CP071090.1"/>
</dbReference>